<dbReference type="InParanoid" id="A0A5F8G8B3"/>
<reference evidence="1" key="2">
    <citation type="submission" date="2025-08" db="UniProtKB">
        <authorList>
            <consortium name="Ensembl"/>
        </authorList>
    </citation>
    <scope>IDENTIFICATION</scope>
</reference>
<reference evidence="1" key="3">
    <citation type="submission" date="2025-09" db="UniProtKB">
        <authorList>
            <consortium name="Ensembl"/>
        </authorList>
    </citation>
    <scope>IDENTIFICATION</scope>
</reference>
<dbReference type="GeneTree" id="ENSGT00940000153064"/>
<evidence type="ECO:0000313" key="2">
    <source>
        <dbReference type="Proteomes" id="UP000002280"/>
    </source>
</evidence>
<organism evidence="1 2">
    <name type="scientific">Monodelphis domestica</name>
    <name type="common">Gray short-tailed opossum</name>
    <dbReference type="NCBI Taxonomy" id="13616"/>
    <lineage>
        <taxon>Eukaryota</taxon>
        <taxon>Metazoa</taxon>
        <taxon>Chordata</taxon>
        <taxon>Craniata</taxon>
        <taxon>Vertebrata</taxon>
        <taxon>Euteleostomi</taxon>
        <taxon>Mammalia</taxon>
        <taxon>Metatheria</taxon>
        <taxon>Didelphimorphia</taxon>
        <taxon>Didelphidae</taxon>
        <taxon>Monodelphis</taxon>
    </lineage>
</organism>
<protein>
    <submittedName>
        <fullName evidence="1">Uncharacterized protein</fullName>
    </submittedName>
</protein>
<accession>A0A5F8G8B3</accession>
<dbReference type="AlphaFoldDB" id="A0A5F8G8B3"/>
<sequence>MGALQSQTLNYITKQQSSKQFDQHLTPYTKINSKWVNDLNIKKKTIRKLGEHRRVYMSDLWEGKDFKTKQDLERVTKCKINNLDYIKLKSFCTNKINVTKIRRKATNWETILIKTSDKGLITQIYKELNQLYKKSSHSPIDKWARDMNRQFSDKEIKTINKHMRKCSQSLIIRDAN</sequence>
<evidence type="ECO:0000313" key="1">
    <source>
        <dbReference type="Ensembl" id="ENSMODP00000043697.1"/>
    </source>
</evidence>
<dbReference type="Ensembl" id="ENSMODT00000071117.1">
    <property type="protein sequence ID" value="ENSMODP00000043697.1"/>
    <property type="gene ID" value="ENSMODG00000050067.1"/>
</dbReference>
<proteinExistence type="predicted"/>
<keyword evidence="2" id="KW-1185">Reference proteome</keyword>
<reference evidence="1 2" key="1">
    <citation type="journal article" date="2007" name="Nature">
        <title>Genome of the marsupial Monodelphis domestica reveals innovation in non-coding sequences.</title>
        <authorList>
            <person name="Mikkelsen T.S."/>
            <person name="Wakefield M.J."/>
            <person name="Aken B."/>
            <person name="Amemiya C.T."/>
            <person name="Chang J.L."/>
            <person name="Duke S."/>
            <person name="Garber M."/>
            <person name="Gentles A.J."/>
            <person name="Goodstadt L."/>
            <person name="Heger A."/>
            <person name="Jurka J."/>
            <person name="Kamal M."/>
            <person name="Mauceli E."/>
            <person name="Searle S.M."/>
            <person name="Sharpe T."/>
            <person name="Baker M.L."/>
            <person name="Batzer M.A."/>
            <person name="Benos P.V."/>
            <person name="Belov K."/>
            <person name="Clamp M."/>
            <person name="Cook A."/>
            <person name="Cuff J."/>
            <person name="Das R."/>
            <person name="Davidow L."/>
            <person name="Deakin J.E."/>
            <person name="Fazzari M.J."/>
            <person name="Glass J.L."/>
            <person name="Grabherr M."/>
            <person name="Greally J.M."/>
            <person name="Gu W."/>
            <person name="Hore T.A."/>
            <person name="Huttley G.A."/>
            <person name="Kleber M."/>
            <person name="Jirtle R.L."/>
            <person name="Koina E."/>
            <person name="Lee J.T."/>
            <person name="Mahony S."/>
            <person name="Marra M.A."/>
            <person name="Miller R.D."/>
            <person name="Nicholls R.D."/>
            <person name="Oda M."/>
            <person name="Papenfuss A.T."/>
            <person name="Parra Z.E."/>
            <person name="Pollock D.D."/>
            <person name="Ray D.A."/>
            <person name="Schein J.E."/>
            <person name="Speed T.P."/>
            <person name="Thompson K."/>
            <person name="VandeBerg J.L."/>
            <person name="Wade C.M."/>
            <person name="Walker J.A."/>
            <person name="Waters P.D."/>
            <person name="Webber C."/>
            <person name="Weidman J.R."/>
            <person name="Xie X."/>
            <person name="Zody M.C."/>
            <person name="Baldwin J."/>
            <person name="Abdouelleil A."/>
            <person name="Abdulkadir J."/>
            <person name="Abebe A."/>
            <person name="Abera B."/>
            <person name="Abreu J."/>
            <person name="Acer S.C."/>
            <person name="Aftuck L."/>
            <person name="Alexander A."/>
            <person name="An P."/>
            <person name="Anderson E."/>
            <person name="Anderson S."/>
            <person name="Arachi H."/>
            <person name="Azer M."/>
            <person name="Bachantsang P."/>
            <person name="Barry A."/>
            <person name="Bayul T."/>
            <person name="Berlin A."/>
            <person name="Bessette D."/>
            <person name="Bloom T."/>
            <person name="Bloom T."/>
            <person name="Boguslavskiy L."/>
            <person name="Bonnet C."/>
            <person name="Boukhgalter B."/>
            <person name="Bourzgui I."/>
            <person name="Brown A."/>
            <person name="Cahill P."/>
            <person name="Channer S."/>
            <person name="Cheshatsang Y."/>
            <person name="Chuda L."/>
            <person name="Citroen M."/>
            <person name="Collymore A."/>
            <person name="Cooke P."/>
            <person name="Costello M."/>
            <person name="D'Aco K."/>
            <person name="Daza R."/>
            <person name="De Haan G."/>
            <person name="DeGray S."/>
            <person name="DeMaso C."/>
            <person name="Dhargay N."/>
            <person name="Dooley K."/>
            <person name="Dooley E."/>
            <person name="Doricent M."/>
            <person name="Dorje P."/>
            <person name="Dorjee K."/>
            <person name="Dupes A."/>
            <person name="Elong R."/>
            <person name="Falk J."/>
            <person name="Farina A."/>
            <person name="Faro S."/>
            <person name="Ferguson D."/>
            <person name="Fisher S."/>
            <person name="Foley C.D."/>
            <person name="Franke A."/>
            <person name="Friedrich D."/>
            <person name="Gadbois L."/>
            <person name="Gearin G."/>
            <person name="Gearin C.R."/>
            <person name="Giannoukos G."/>
            <person name="Goode T."/>
            <person name="Graham J."/>
            <person name="Grandbois E."/>
            <person name="Grewal S."/>
            <person name="Gyaltsen K."/>
            <person name="Hafez N."/>
            <person name="Hagos B."/>
            <person name="Hall J."/>
            <person name="Henson C."/>
            <person name="Hollinger A."/>
            <person name="Honan T."/>
            <person name="Huard M.D."/>
            <person name="Hughes L."/>
            <person name="Hurhula B."/>
            <person name="Husby M.E."/>
            <person name="Kamat A."/>
            <person name="Kanga B."/>
            <person name="Kashin S."/>
            <person name="Khazanovich D."/>
            <person name="Kisner P."/>
            <person name="Lance K."/>
            <person name="Lara M."/>
            <person name="Lee W."/>
            <person name="Lennon N."/>
            <person name="Letendre F."/>
            <person name="LeVine R."/>
            <person name="Lipovsky A."/>
            <person name="Liu X."/>
            <person name="Liu J."/>
            <person name="Liu S."/>
            <person name="Lokyitsang T."/>
            <person name="Lokyitsang Y."/>
            <person name="Lubonja R."/>
            <person name="Lui A."/>
            <person name="MacDonald P."/>
            <person name="Magnisalis V."/>
            <person name="Maru K."/>
            <person name="Matthews C."/>
            <person name="McCusker W."/>
            <person name="McDonough S."/>
            <person name="Mehta T."/>
            <person name="Meldrim J."/>
            <person name="Meneus L."/>
            <person name="Mihai O."/>
            <person name="Mihalev A."/>
            <person name="Mihova T."/>
            <person name="Mittelman R."/>
            <person name="Mlenga V."/>
            <person name="Montmayeur A."/>
            <person name="Mulrain L."/>
            <person name="Navidi A."/>
            <person name="Naylor J."/>
            <person name="Negash T."/>
            <person name="Nguyen T."/>
            <person name="Nguyen N."/>
            <person name="Nicol R."/>
            <person name="Norbu C."/>
            <person name="Norbu N."/>
            <person name="Novod N."/>
            <person name="O'Neill B."/>
            <person name="Osman S."/>
            <person name="Markiewicz E."/>
            <person name="Oyono O.L."/>
            <person name="Patti C."/>
            <person name="Phunkhang P."/>
            <person name="Pierre F."/>
            <person name="Priest M."/>
            <person name="Raghuraman S."/>
            <person name="Rege F."/>
            <person name="Reyes R."/>
            <person name="Rise C."/>
            <person name="Rogov P."/>
            <person name="Ross K."/>
            <person name="Ryan E."/>
            <person name="Settipalli S."/>
            <person name="Shea T."/>
            <person name="Sherpa N."/>
            <person name="Shi L."/>
            <person name="Shih D."/>
            <person name="Sparrow T."/>
            <person name="Spaulding J."/>
            <person name="Stalker J."/>
            <person name="Stange-Thomann N."/>
            <person name="Stavropoulos S."/>
            <person name="Stone C."/>
            <person name="Strader C."/>
            <person name="Tesfaye S."/>
            <person name="Thomson T."/>
            <person name="Thoulutsang Y."/>
            <person name="Thoulutsang D."/>
            <person name="Topham K."/>
            <person name="Topping I."/>
            <person name="Tsamla T."/>
            <person name="Vassiliev H."/>
            <person name="Vo A."/>
            <person name="Wangchuk T."/>
            <person name="Wangdi T."/>
            <person name="Weiand M."/>
            <person name="Wilkinson J."/>
            <person name="Wilson A."/>
            <person name="Yadav S."/>
            <person name="Young G."/>
            <person name="Yu Q."/>
            <person name="Zembek L."/>
            <person name="Zhong D."/>
            <person name="Zimmer A."/>
            <person name="Zwirko Z."/>
            <person name="Jaffe D.B."/>
            <person name="Alvarez P."/>
            <person name="Brockman W."/>
            <person name="Butler J."/>
            <person name="Chin C."/>
            <person name="Gnerre S."/>
            <person name="MacCallum I."/>
            <person name="Graves J.A."/>
            <person name="Ponting C.P."/>
            <person name="Breen M."/>
            <person name="Samollow P.B."/>
            <person name="Lander E.S."/>
            <person name="Lindblad-Toh K."/>
        </authorList>
    </citation>
    <scope>NUCLEOTIDE SEQUENCE [LARGE SCALE GENOMIC DNA]</scope>
</reference>
<dbReference type="Bgee" id="ENSMODG00000050067">
    <property type="expression patterns" value="Expressed in spinal cord and 7 other cell types or tissues"/>
</dbReference>
<name>A0A5F8G8B3_MONDO</name>
<dbReference type="Proteomes" id="UP000002280">
    <property type="component" value="Chromosome 2"/>
</dbReference>